<reference evidence="2" key="1">
    <citation type="submission" date="2022-11" db="EMBL/GenBank/DDBJ databases">
        <authorList>
            <person name="Kikuchi T."/>
        </authorList>
    </citation>
    <scope>NUCLEOTIDE SEQUENCE</scope>
    <source>
        <strain evidence="2">PS1010</strain>
    </source>
</reference>
<evidence type="ECO:0000313" key="2">
    <source>
        <dbReference type="EMBL" id="CAI5439823.1"/>
    </source>
</evidence>
<proteinExistence type="predicted"/>
<dbReference type="AlphaFoldDB" id="A0A9P1MWW9"/>
<dbReference type="PANTHER" id="PTHR22989">
    <property type="entry name" value="UNCHARACTERIZED DUF13 C.ELEGANS"/>
    <property type="match status" value="1"/>
</dbReference>
<evidence type="ECO:0000259" key="1">
    <source>
        <dbReference type="Pfam" id="PF05050"/>
    </source>
</evidence>
<dbReference type="Gene3D" id="3.40.50.150">
    <property type="entry name" value="Vaccinia Virus protein VP39"/>
    <property type="match status" value="1"/>
</dbReference>
<dbReference type="InterPro" id="IPR029063">
    <property type="entry name" value="SAM-dependent_MTases_sf"/>
</dbReference>
<sequence length="292" mass="34386">MMTLLISSKIYNLNVIFFVILNFICLREPENLLEKFEICYESKVLRFSNPPENIWNNLAYNVKFCDFEKNLNLVPLDNWDETKWIVFPKNSNFENNFTLVTLGIANDISAEEKLRDLLPQTQFFGADPTNMSKIYTKIGEHFQFGVSAETGLKSTRIFSETRNNSRFSTTSFETPERNVNFVEFIDDYVQRKLVHFLWIDIEGGEFELFEMLYRNGDIDTNHIDICQINLEIHQKLLANITNEAEKFANFLRKIVEDGKYIIAKPFNFSVLNFIRLFLVNVEDPECRRLFID</sequence>
<dbReference type="PANTHER" id="PTHR22989:SF13">
    <property type="entry name" value="METHYLTRANSFERASE FKBM DOMAIN-CONTAINING PROTEIN"/>
    <property type="match status" value="1"/>
</dbReference>
<dbReference type="Proteomes" id="UP001152747">
    <property type="component" value="Unassembled WGS sequence"/>
</dbReference>
<dbReference type="OrthoDB" id="5775722at2759"/>
<dbReference type="InterPro" id="IPR006342">
    <property type="entry name" value="FkbM_mtfrase"/>
</dbReference>
<keyword evidence="3" id="KW-1185">Reference proteome</keyword>
<dbReference type="Pfam" id="PF05050">
    <property type="entry name" value="Methyltransf_21"/>
    <property type="match status" value="1"/>
</dbReference>
<accession>A0A9P1MWW9</accession>
<dbReference type="EMBL" id="CANHGI010000001">
    <property type="protein sequence ID" value="CAI5439823.1"/>
    <property type="molecule type" value="Genomic_DNA"/>
</dbReference>
<comment type="caution">
    <text evidence="2">The sequence shown here is derived from an EMBL/GenBank/DDBJ whole genome shotgun (WGS) entry which is preliminary data.</text>
</comment>
<organism evidence="2 3">
    <name type="scientific">Caenorhabditis angaria</name>
    <dbReference type="NCBI Taxonomy" id="860376"/>
    <lineage>
        <taxon>Eukaryota</taxon>
        <taxon>Metazoa</taxon>
        <taxon>Ecdysozoa</taxon>
        <taxon>Nematoda</taxon>
        <taxon>Chromadorea</taxon>
        <taxon>Rhabditida</taxon>
        <taxon>Rhabditina</taxon>
        <taxon>Rhabditomorpha</taxon>
        <taxon>Rhabditoidea</taxon>
        <taxon>Rhabditidae</taxon>
        <taxon>Peloderinae</taxon>
        <taxon>Caenorhabditis</taxon>
    </lineage>
</organism>
<gene>
    <name evidence="2" type="ORF">CAMP_LOCUS2460</name>
</gene>
<name>A0A9P1MWW9_9PELO</name>
<evidence type="ECO:0000313" key="3">
    <source>
        <dbReference type="Proteomes" id="UP001152747"/>
    </source>
</evidence>
<protein>
    <recommendedName>
        <fullName evidence="1">Methyltransferase FkbM domain-containing protein</fullName>
    </recommendedName>
</protein>
<feature type="domain" description="Methyltransferase FkbM" evidence="1">
    <location>
        <begin position="90"/>
        <end position="243"/>
    </location>
</feature>